<evidence type="ECO:0000313" key="1">
    <source>
        <dbReference type="EMBL" id="CAG8764359.1"/>
    </source>
</evidence>
<keyword evidence="2" id="KW-1185">Reference proteome</keyword>
<protein>
    <submittedName>
        <fullName evidence="1">286_t:CDS:1</fullName>
    </submittedName>
</protein>
<sequence length="42" mass="4797">HPKIFSPNQQHHLSQLTCLHTNVTSLKITDTLNNTYPDLNIV</sequence>
<feature type="non-terminal residue" evidence="1">
    <location>
        <position position="1"/>
    </location>
</feature>
<name>A0A9N9J3Q2_9GLOM</name>
<dbReference type="Proteomes" id="UP000789342">
    <property type="component" value="Unassembled WGS sequence"/>
</dbReference>
<feature type="non-terminal residue" evidence="1">
    <location>
        <position position="42"/>
    </location>
</feature>
<comment type="caution">
    <text evidence="1">The sequence shown here is derived from an EMBL/GenBank/DDBJ whole genome shotgun (WGS) entry which is preliminary data.</text>
</comment>
<organism evidence="1 2">
    <name type="scientific">Acaulospora morrowiae</name>
    <dbReference type="NCBI Taxonomy" id="94023"/>
    <lineage>
        <taxon>Eukaryota</taxon>
        <taxon>Fungi</taxon>
        <taxon>Fungi incertae sedis</taxon>
        <taxon>Mucoromycota</taxon>
        <taxon>Glomeromycotina</taxon>
        <taxon>Glomeromycetes</taxon>
        <taxon>Diversisporales</taxon>
        <taxon>Acaulosporaceae</taxon>
        <taxon>Acaulospora</taxon>
    </lineage>
</organism>
<accession>A0A9N9J3Q2</accession>
<reference evidence="1" key="1">
    <citation type="submission" date="2021-06" db="EMBL/GenBank/DDBJ databases">
        <authorList>
            <person name="Kallberg Y."/>
            <person name="Tangrot J."/>
            <person name="Rosling A."/>
        </authorList>
    </citation>
    <scope>NUCLEOTIDE SEQUENCE</scope>
    <source>
        <strain evidence="1">CL551</strain>
    </source>
</reference>
<dbReference type="AlphaFoldDB" id="A0A9N9J3Q2"/>
<evidence type="ECO:0000313" key="2">
    <source>
        <dbReference type="Proteomes" id="UP000789342"/>
    </source>
</evidence>
<proteinExistence type="predicted"/>
<gene>
    <name evidence="1" type="ORF">AMORRO_LOCUS16157</name>
</gene>
<dbReference type="EMBL" id="CAJVPV010042673">
    <property type="protein sequence ID" value="CAG8764359.1"/>
    <property type="molecule type" value="Genomic_DNA"/>
</dbReference>